<dbReference type="PROSITE" id="PS50089">
    <property type="entry name" value="ZF_RING_2"/>
    <property type="match status" value="1"/>
</dbReference>
<dbReference type="AlphaFoldDB" id="A0A0E0A3C9"/>
<name>A0A0E0A3C9_9ORYZ</name>
<keyword evidence="13" id="KW-1185">Reference proteome</keyword>
<feature type="region of interest" description="Disordered" evidence="9">
    <location>
        <begin position="1"/>
        <end position="76"/>
    </location>
</feature>
<evidence type="ECO:0000259" key="11">
    <source>
        <dbReference type="PROSITE" id="PS50089"/>
    </source>
</evidence>
<dbReference type="InterPro" id="IPR013083">
    <property type="entry name" value="Znf_RING/FYVE/PHD"/>
</dbReference>
<dbReference type="SMART" id="SM00184">
    <property type="entry name" value="RING"/>
    <property type="match status" value="1"/>
</dbReference>
<protein>
    <recommendedName>
        <fullName evidence="11">RING-type domain-containing protein</fullName>
    </recommendedName>
</protein>
<evidence type="ECO:0000256" key="10">
    <source>
        <dbReference type="SAM" id="Phobius"/>
    </source>
</evidence>
<keyword evidence="6 10" id="KW-1133">Transmembrane helix</keyword>
<feature type="domain" description="RING-type" evidence="11">
    <location>
        <begin position="331"/>
        <end position="373"/>
    </location>
</feature>
<keyword evidence="4 8" id="KW-0863">Zinc-finger</keyword>
<evidence type="ECO:0000256" key="3">
    <source>
        <dbReference type="ARBA" id="ARBA00022723"/>
    </source>
</evidence>
<feature type="transmembrane region" description="Helical" evidence="10">
    <location>
        <begin position="251"/>
        <end position="275"/>
    </location>
</feature>
<evidence type="ECO:0000256" key="5">
    <source>
        <dbReference type="ARBA" id="ARBA00022833"/>
    </source>
</evidence>
<comment type="subcellular location">
    <subcellularLocation>
        <location evidence="1">Membrane</location>
    </subcellularLocation>
</comment>
<dbReference type="Proteomes" id="UP000026961">
    <property type="component" value="Chromosome 5"/>
</dbReference>
<dbReference type="EnsemblPlants" id="OGLUM05G28830.1">
    <property type="protein sequence ID" value="OGLUM05G28830.1"/>
    <property type="gene ID" value="OGLUM05G28830"/>
</dbReference>
<accession>A0A0E0A3C9</accession>
<dbReference type="SUPFAM" id="SSF57850">
    <property type="entry name" value="RING/U-box"/>
    <property type="match status" value="1"/>
</dbReference>
<feature type="compositionally biased region" description="Low complexity" evidence="9">
    <location>
        <begin position="1"/>
        <end position="11"/>
    </location>
</feature>
<dbReference type="InterPro" id="IPR001841">
    <property type="entry name" value="Znf_RING"/>
</dbReference>
<dbReference type="eggNOG" id="KOG0800">
    <property type="taxonomic scope" value="Eukaryota"/>
</dbReference>
<evidence type="ECO:0000313" key="13">
    <source>
        <dbReference type="Proteomes" id="UP000026961"/>
    </source>
</evidence>
<evidence type="ECO:0000256" key="8">
    <source>
        <dbReference type="PROSITE-ProRule" id="PRU00175"/>
    </source>
</evidence>
<sequence>MTRGHGNGAARHAGKEGRQTTTALLPVYHSPKPAPPDRIFSSSSASSSPSSPPDPAAARWLGGLRPPPPTTALASGTVPRSVAPFLAASGQTGSWASPCSPFPSPRAPATAALPLSRVSAAADCHTSSTTSFRRPPPHLHRPARVRERRSRIRNGVEPGVFYWTGRPARPASFYGSTISSRDIQQLLPPRRPSPVKGTPLHPQSFRSRFTELLLRCSYGPSIGGSYPWSLKEMILTKESSPPAPPPLPPTFAVDVSITVGLLTAVLLALFLFLIYAKHCKHRGLGVARAVVVFVQAVPLRPEQLRRGRAPVFRFGDMGDAGGAARDQATECAVCRGPFDTAELLRVLSWCQHVFHPGCIDVWLMTHSACPVCRRSAANGALRVPGDESR</sequence>
<dbReference type="PANTHER" id="PTHR46539">
    <property type="entry name" value="E3 UBIQUITIN-PROTEIN LIGASE ATL42"/>
    <property type="match status" value="1"/>
</dbReference>
<keyword evidence="5" id="KW-0862">Zinc</keyword>
<keyword evidence="3" id="KW-0479">Metal-binding</keyword>
<evidence type="ECO:0000256" key="1">
    <source>
        <dbReference type="ARBA" id="ARBA00004370"/>
    </source>
</evidence>
<keyword evidence="2 10" id="KW-0812">Transmembrane</keyword>
<evidence type="ECO:0000256" key="7">
    <source>
        <dbReference type="ARBA" id="ARBA00023136"/>
    </source>
</evidence>
<feature type="compositionally biased region" description="Basic residues" evidence="9">
    <location>
        <begin position="135"/>
        <end position="145"/>
    </location>
</feature>
<evidence type="ECO:0000256" key="9">
    <source>
        <dbReference type="SAM" id="MobiDB-lite"/>
    </source>
</evidence>
<reference evidence="12" key="2">
    <citation type="submission" date="2018-05" db="EMBL/GenBank/DDBJ databases">
        <title>OgluRS3 (Oryza glumaepatula Reference Sequence Version 3).</title>
        <authorList>
            <person name="Zhang J."/>
            <person name="Kudrna D."/>
            <person name="Lee S."/>
            <person name="Talag J."/>
            <person name="Welchert J."/>
            <person name="Wing R.A."/>
        </authorList>
    </citation>
    <scope>NUCLEOTIDE SEQUENCE [LARGE SCALE GENOMIC DNA]</scope>
</reference>
<organism evidence="12">
    <name type="scientific">Oryza glumipatula</name>
    <dbReference type="NCBI Taxonomy" id="40148"/>
    <lineage>
        <taxon>Eukaryota</taxon>
        <taxon>Viridiplantae</taxon>
        <taxon>Streptophyta</taxon>
        <taxon>Embryophyta</taxon>
        <taxon>Tracheophyta</taxon>
        <taxon>Spermatophyta</taxon>
        <taxon>Magnoliopsida</taxon>
        <taxon>Liliopsida</taxon>
        <taxon>Poales</taxon>
        <taxon>Poaceae</taxon>
        <taxon>BOP clade</taxon>
        <taxon>Oryzoideae</taxon>
        <taxon>Oryzeae</taxon>
        <taxon>Oryzinae</taxon>
        <taxon>Oryza</taxon>
    </lineage>
</organism>
<evidence type="ECO:0000256" key="4">
    <source>
        <dbReference type="ARBA" id="ARBA00022771"/>
    </source>
</evidence>
<dbReference type="GO" id="GO:0016020">
    <property type="term" value="C:membrane"/>
    <property type="evidence" value="ECO:0007669"/>
    <property type="project" value="UniProtKB-SubCell"/>
</dbReference>
<dbReference type="Gramene" id="OGLUM05G28830.1">
    <property type="protein sequence ID" value="OGLUM05G28830.1"/>
    <property type="gene ID" value="OGLUM05G28830"/>
</dbReference>
<evidence type="ECO:0000256" key="2">
    <source>
        <dbReference type="ARBA" id="ARBA00022692"/>
    </source>
</evidence>
<dbReference type="Pfam" id="PF13639">
    <property type="entry name" value="zf-RING_2"/>
    <property type="match status" value="1"/>
</dbReference>
<keyword evidence="7 10" id="KW-0472">Membrane</keyword>
<reference evidence="12" key="1">
    <citation type="submission" date="2015-04" db="UniProtKB">
        <authorList>
            <consortium name="EnsemblPlants"/>
        </authorList>
    </citation>
    <scope>IDENTIFICATION</scope>
</reference>
<evidence type="ECO:0000313" key="12">
    <source>
        <dbReference type="EnsemblPlants" id="OGLUM05G28830.1"/>
    </source>
</evidence>
<proteinExistence type="predicted"/>
<evidence type="ECO:0000256" key="6">
    <source>
        <dbReference type="ARBA" id="ARBA00022989"/>
    </source>
</evidence>
<dbReference type="HOGENOM" id="CLU_710548_0_0_1"/>
<dbReference type="GO" id="GO:0008270">
    <property type="term" value="F:zinc ion binding"/>
    <property type="evidence" value="ECO:0007669"/>
    <property type="project" value="UniProtKB-KW"/>
</dbReference>
<feature type="region of interest" description="Disordered" evidence="9">
    <location>
        <begin position="124"/>
        <end position="145"/>
    </location>
</feature>
<dbReference type="STRING" id="40148.A0A0E0A3C9"/>
<dbReference type="Gene3D" id="3.30.40.10">
    <property type="entry name" value="Zinc/RING finger domain, C3HC4 (zinc finger)"/>
    <property type="match status" value="1"/>
</dbReference>
<dbReference type="PANTHER" id="PTHR46539:SF5">
    <property type="entry name" value="RING ZINC FINGER DOMAIN SUPERFAMILY PROTEIN-RELATED"/>
    <property type="match status" value="1"/>
</dbReference>